<accession>A0A1T5IJK0</accession>
<dbReference type="PANTHER" id="PTHR43792:SF8">
    <property type="entry name" value="[RIBOSOMAL PROTEIN US5]-ALANINE N-ACETYLTRANSFERASE"/>
    <property type="match status" value="1"/>
</dbReference>
<keyword evidence="6" id="KW-1185">Reference proteome</keyword>
<sequence>MTWPRPPGIVERVLQPIPLRAGVTLRLLRTDDAERLAEAYSRNRRYLEPWEPTRSEAFFTKTWQAAQIPSLLETVAAGTGLPLVLATDTQIIGRVTLSGITRGVLQSTGLGYWVDEAFAGHGIMSSAVAAVVRVATDDLRLHRIQAETLLHNHGSQKVLHHNGFERIGMAPKYIKIDGRWQDHILFHRILHDD</sequence>
<evidence type="ECO:0000256" key="3">
    <source>
        <dbReference type="ARBA" id="ARBA00038502"/>
    </source>
</evidence>
<protein>
    <submittedName>
        <fullName evidence="5">[SSU ribosomal protein S5P]-alanine acetyltransferase</fullName>
    </submittedName>
</protein>
<reference evidence="5 6" key="1">
    <citation type="submission" date="2017-02" db="EMBL/GenBank/DDBJ databases">
        <authorList>
            <person name="Peterson S.W."/>
        </authorList>
    </citation>
    <scope>NUCLEOTIDE SEQUENCE [LARGE SCALE GENOMIC DNA]</scope>
    <source>
        <strain evidence="5 6">VKM Ac-2059</strain>
    </source>
</reference>
<name>A0A1T5IJK0_9MICO</name>
<dbReference type="InterPro" id="IPR016181">
    <property type="entry name" value="Acyl_CoA_acyltransferase"/>
</dbReference>
<keyword evidence="1 5" id="KW-0808">Transferase</keyword>
<dbReference type="EMBL" id="FUZP01000001">
    <property type="protein sequence ID" value="SKC39208.1"/>
    <property type="molecule type" value="Genomic_DNA"/>
</dbReference>
<dbReference type="InterPro" id="IPR051531">
    <property type="entry name" value="N-acetyltransferase"/>
</dbReference>
<dbReference type="GO" id="GO:0008999">
    <property type="term" value="F:protein-N-terminal-alanine acetyltransferase activity"/>
    <property type="evidence" value="ECO:0007669"/>
    <property type="project" value="TreeGrafter"/>
</dbReference>
<organism evidence="5 6">
    <name type="scientific">Okibacterium fritillariae</name>
    <dbReference type="NCBI Taxonomy" id="123320"/>
    <lineage>
        <taxon>Bacteria</taxon>
        <taxon>Bacillati</taxon>
        <taxon>Actinomycetota</taxon>
        <taxon>Actinomycetes</taxon>
        <taxon>Micrococcales</taxon>
        <taxon>Microbacteriaceae</taxon>
        <taxon>Okibacterium</taxon>
    </lineage>
</organism>
<comment type="similarity">
    <text evidence="3">Belongs to the acetyltransferase family. RimJ subfamily.</text>
</comment>
<evidence type="ECO:0000256" key="1">
    <source>
        <dbReference type="ARBA" id="ARBA00022679"/>
    </source>
</evidence>
<dbReference type="GO" id="GO:0005840">
    <property type="term" value="C:ribosome"/>
    <property type="evidence" value="ECO:0007669"/>
    <property type="project" value="UniProtKB-KW"/>
</dbReference>
<dbReference type="SUPFAM" id="SSF55729">
    <property type="entry name" value="Acyl-CoA N-acyltransferases (Nat)"/>
    <property type="match status" value="1"/>
</dbReference>
<proteinExistence type="inferred from homology"/>
<dbReference type="PROSITE" id="PS51186">
    <property type="entry name" value="GNAT"/>
    <property type="match status" value="1"/>
</dbReference>
<keyword evidence="2" id="KW-0012">Acyltransferase</keyword>
<dbReference type="Gene3D" id="3.40.630.30">
    <property type="match status" value="1"/>
</dbReference>
<keyword evidence="5" id="KW-0689">Ribosomal protein</keyword>
<evidence type="ECO:0000256" key="2">
    <source>
        <dbReference type="ARBA" id="ARBA00023315"/>
    </source>
</evidence>
<keyword evidence="5" id="KW-0687">Ribonucleoprotein</keyword>
<dbReference type="InterPro" id="IPR000182">
    <property type="entry name" value="GNAT_dom"/>
</dbReference>
<dbReference type="PANTHER" id="PTHR43792">
    <property type="entry name" value="GNAT FAMILY, PUTATIVE (AFU_ORTHOLOGUE AFUA_3G00765)-RELATED-RELATED"/>
    <property type="match status" value="1"/>
</dbReference>
<dbReference type="AlphaFoldDB" id="A0A1T5IJK0"/>
<evidence type="ECO:0000259" key="4">
    <source>
        <dbReference type="PROSITE" id="PS51186"/>
    </source>
</evidence>
<evidence type="ECO:0000313" key="6">
    <source>
        <dbReference type="Proteomes" id="UP000190857"/>
    </source>
</evidence>
<dbReference type="RefSeq" id="WP_234990947.1">
    <property type="nucleotide sequence ID" value="NZ_FUZP01000001.1"/>
</dbReference>
<dbReference type="GO" id="GO:0005737">
    <property type="term" value="C:cytoplasm"/>
    <property type="evidence" value="ECO:0007669"/>
    <property type="project" value="TreeGrafter"/>
</dbReference>
<dbReference type="Pfam" id="PF13302">
    <property type="entry name" value="Acetyltransf_3"/>
    <property type="match status" value="1"/>
</dbReference>
<evidence type="ECO:0000313" key="5">
    <source>
        <dbReference type="EMBL" id="SKC39208.1"/>
    </source>
</evidence>
<gene>
    <name evidence="5" type="ORF">SAMN06309945_0526</name>
</gene>
<dbReference type="Proteomes" id="UP000190857">
    <property type="component" value="Unassembled WGS sequence"/>
</dbReference>
<dbReference type="STRING" id="123320.SAMN06309945_0526"/>
<feature type="domain" description="N-acetyltransferase" evidence="4">
    <location>
        <begin position="23"/>
        <end position="191"/>
    </location>
</feature>